<dbReference type="STRING" id="446471.Xcel_0587"/>
<dbReference type="KEGG" id="xce:Xcel_0587"/>
<dbReference type="HOGENOM" id="CLU_1517350_0_0_11"/>
<evidence type="ECO:0000313" key="2">
    <source>
        <dbReference type="Proteomes" id="UP000002255"/>
    </source>
</evidence>
<dbReference type="Proteomes" id="UP000002255">
    <property type="component" value="Chromosome"/>
</dbReference>
<dbReference type="RefSeq" id="WP_012877370.1">
    <property type="nucleotide sequence ID" value="NC_013530.1"/>
</dbReference>
<reference evidence="2" key="1">
    <citation type="submission" date="2009-11" db="EMBL/GenBank/DDBJ databases">
        <title>The complete chromosome of Xylanimonas cellulosilytica DSM 15894.</title>
        <authorList>
            <consortium name="US DOE Joint Genome Institute (JGI-PGF)"/>
            <person name="Lucas S."/>
            <person name="Copeland A."/>
            <person name="Lapidus A."/>
            <person name="Glavina del Rio T."/>
            <person name="Dalin E."/>
            <person name="Tice H."/>
            <person name="Bruce D."/>
            <person name="Goodwin L."/>
            <person name="Pitluck S."/>
            <person name="Kyrpides N."/>
            <person name="Mavromatis K."/>
            <person name="Ivanova N."/>
            <person name="Mikhailova N."/>
            <person name="Foster B."/>
            <person name="Clum A."/>
            <person name="Brettin T."/>
            <person name="Detter J.C."/>
            <person name="Han C."/>
            <person name="Larimer F."/>
            <person name="Land M."/>
            <person name="Hauser L."/>
            <person name="Markowitz V."/>
            <person name="Cheng J.F."/>
            <person name="Hugenholtz P."/>
            <person name="Woyke T."/>
            <person name="Wu D."/>
            <person name="Gehrich-Schroeter G."/>
            <person name="Schneider S."/>
            <person name="Pukall S.R."/>
            <person name="Klenk H.P."/>
            <person name="Eisen J.A."/>
        </authorList>
    </citation>
    <scope>NUCLEOTIDE SEQUENCE [LARGE SCALE GENOMIC DNA]</scope>
    <source>
        <strain evidence="2">DSM 15894 / CECT 5975 / LMG 20990 / XIL07</strain>
    </source>
</reference>
<dbReference type="EMBL" id="CP001821">
    <property type="protein sequence ID" value="ACZ29626.1"/>
    <property type="molecule type" value="Genomic_DNA"/>
</dbReference>
<dbReference type="AlphaFoldDB" id="D1BWP4"/>
<reference evidence="1 2" key="2">
    <citation type="journal article" date="2010" name="Stand. Genomic Sci.">
        <title>Complete genome sequence of Xylanimonas cellulosilytica type strain (XIL07).</title>
        <authorList>
            <person name="Foster B."/>
            <person name="Pukall R."/>
            <person name="Abt B."/>
            <person name="Nolan M."/>
            <person name="Glavina Del Rio T."/>
            <person name="Chen F."/>
            <person name="Lucas S."/>
            <person name="Tice H."/>
            <person name="Pitluck S."/>
            <person name="Cheng J.-F."/>
            <person name="Chertkov O."/>
            <person name="Brettin T."/>
            <person name="Han C."/>
            <person name="Detter J.C."/>
            <person name="Bruce D."/>
            <person name="Goodwin L."/>
            <person name="Ivanova N."/>
            <person name="Mavromatis K."/>
            <person name="Pati A."/>
            <person name="Mikhailova N."/>
            <person name="Chen A."/>
            <person name="Palaniappan K."/>
            <person name="Land M."/>
            <person name="Hauser L."/>
            <person name="Chang Y.-J."/>
            <person name="Jeffries C.D."/>
            <person name="Chain P."/>
            <person name="Rohde M."/>
            <person name="Goeker M."/>
            <person name="Bristow J."/>
            <person name="Eisen J.A."/>
            <person name="Markowitz V."/>
            <person name="Hugenholtz P."/>
            <person name="Kyrpides N.C."/>
            <person name="Klenk H.-P."/>
            <person name="Lapidus A."/>
        </authorList>
    </citation>
    <scope>NUCLEOTIDE SEQUENCE [LARGE SCALE GENOMIC DNA]</scope>
    <source>
        <strain evidence="2">DSM 15894 / CECT 5975 / LMG 20990 / XIL07</strain>
    </source>
</reference>
<evidence type="ECO:0000313" key="1">
    <source>
        <dbReference type="EMBL" id="ACZ29626.1"/>
    </source>
</evidence>
<dbReference type="OrthoDB" id="4248180at2"/>
<name>D1BWP4_XYLCX</name>
<keyword evidence="2" id="KW-1185">Reference proteome</keyword>
<protein>
    <submittedName>
        <fullName evidence="1">Uncharacterized protein</fullName>
    </submittedName>
</protein>
<organism evidence="1 2">
    <name type="scientific">Xylanimonas cellulosilytica (strain DSM 15894 / JCM 12276 / CECT 5975 / KCTC 9989 / LMG 20990 / NBRC 107835 / XIL07)</name>
    <dbReference type="NCBI Taxonomy" id="446471"/>
    <lineage>
        <taxon>Bacteria</taxon>
        <taxon>Bacillati</taxon>
        <taxon>Actinomycetota</taxon>
        <taxon>Actinomycetes</taxon>
        <taxon>Micrococcales</taxon>
        <taxon>Promicromonosporaceae</taxon>
        <taxon>Xylanimonas</taxon>
    </lineage>
</organism>
<proteinExistence type="predicted"/>
<gene>
    <name evidence="1" type="ordered locus">Xcel_0587</name>
</gene>
<accession>D1BWP4</accession>
<dbReference type="eggNOG" id="ENOG5033C8U">
    <property type="taxonomic scope" value="Bacteria"/>
</dbReference>
<sequence>MGAPTITVEVDGQSYDTTDVTWISYAPCGCVEGASTVDGRSYGGELILAEAQVLAKFYDTKAERDKAKAQGFRFEIRPRDEVKTLMGDCPHTPKWGIEPRPTLEGHAWGIKDSGRVAHLVPTYGKERGSFLLHGDKFSERYDLGHVESLCGSVRDMNWRVAGSSVPECTRCTKRAVA</sequence>